<dbReference type="Proteomes" id="UP000185678">
    <property type="component" value="Unassembled WGS sequence"/>
</dbReference>
<evidence type="ECO:0000259" key="2">
    <source>
        <dbReference type="SMART" id="SM00014"/>
    </source>
</evidence>
<name>A0A1N7JHM8_9PROT</name>
<proteinExistence type="predicted"/>
<keyword evidence="1" id="KW-1133">Transmembrane helix</keyword>
<keyword evidence="4" id="KW-1185">Reference proteome</keyword>
<dbReference type="OrthoDB" id="9780507at2"/>
<dbReference type="InterPro" id="IPR036938">
    <property type="entry name" value="PAP2/HPO_sf"/>
</dbReference>
<dbReference type="RefSeq" id="WP_076399163.1">
    <property type="nucleotide sequence ID" value="NZ_FTOA01000002.1"/>
</dbReference>
<evidence type="ECO:0000313" key="4">
    <source>
        <dbReference type="Proteomes" id="UP000185678"/>
    </source>
</evidence>
<sequence length="245" mass="27386">MSDTPSRGPLATVCDTVRAGTLRAGCGLVRFTRSSPRLATLAYVSLFCLLSVLFIDRPLALALKNDLDPHVFGFFKTITDIGLGGPWFVLFLALLAFCAAMMHLSHTVEGHAKWRARLEPWFYALTVMIVSGILVQLLKFTFGRYRPKFLFSDQIYGFALFSGNNSFPSGHSQGIWAAMMALWFIFPRYRVVWVAIALLISLSRVFTTVHFLSDVVMGSTLAILCALWVKTLFDSSVQRGSVEWK</sequence>
<protein>
    <submittedName>
        <fullName evidence="3">PAP2 superfamily protein</fullName>
    </submittedName>
</protein>
<feature type="transmembrane region" description="Helical" evidence="1">
    <location>
        <begin position="175"/>
        <end position="199"/>
    </location>
</feature>
<gene>
    <name evidence="3" type="ORF">SAMN05421779_102274</name>
</gene>
<dbReference type="EMBL" id="FTOA01000002">
    <property type="protein sequence ID" value="SIS48764.1"/>
    <property type="molecule type" value="Genomic_DNA"/>
</dbReference>
<feature type="domain" description="Phosphatidic acid phosphatase type 2/haloperoxidase" evidence="2">
    <location>
        <begin position="119"/>
        <end position="230"/>
    </location>
</feature>
<evidence type="ECO:0000313" key="3">
    <source>
        <dbReference type="EMBL" id="SIS48764.1"/>
    </source>
</evidence>
<dbReference type="AlphaFoldDB" id="A0A1N7JHM8"/>
<feature type="transmembrane region" description="Helical" evidence="1">
    <location>
        <begin position="40"/>
        <end position="61"/>
    </location>
</feature>
<feature type="transmembrane region" description="Helical" evidence="1">
    <location>
        <begin position="81"/>
        <end position="100"/>
    </location>
</feature>
<organism evidence="3 4">
    <name type="scientific">Insolitispirillum peregrinum</name>
    <dbReference type="NCBI Taxonomy" id="80876"/>
    <lineage>
        <taxon>Bacteria</taxon>
        <taxon>Pseudomonadati</taxon>
        <taxon>Pseudomonadota</taxon>
        <taxon>Alphaproteobacteria</taxon>
        <taxon>Rhodospirillales</taxon>
        <taxon>Novispirillaceae</taxon>
        <taxon>Insolitispirillum</taxon>
    </lineage>
</organism>
<dbReference type="Gene3D" id="1.20.144.10">
    <property type="entry name" value="Phosphatidic acid phosphatase type 2/haloperoxidase"/>
    <property type="match status" value="2"/>
</dbReference>
<dbReference type="STRING" id="80876.SAMN05421779_102274"/>
<evidence type="ECO:0000256" key="1">
    <source>
        <dbReference type="SAM" id="Phobius"/>
    </source>
</evidence>
<dbReference type="SUPFAM" id="SSF48317">
    <property type="entry name" value="Acid phosphatase/Vanadium-dependent haloperoxidase"/>
    <property type="match status" value="1"/>
</dbReference>
<dbReference type="Pfam" id="PF01569">
    <property type="entry name" value="PAP2"/>
    <property type="match status" value="1"/>
</dbReference>
<reference evidence="3 4" key="1">
    <citation type="submission" date="2017-01" db="EMBL/GenBank/DDBJ databases">
        <authorList>
            <person name="Mah S.A."/>
            <person name="Swanson W.J."/>
            <person name="Moy G.W."/>
            <person name="Vacquier V.D."/>
        </authorList>
    </citation>
    <scope>NUCLEOTIDE SEQUENCE [LARGE SCALE GENOMIC DNA]</scope>
    <source>
        <strain evidence="3 4">DSM 11589</strain>
    </source>
</reference>
<dbReference type="InterPro" id="IPR000326">
    <property type="entry name" value="PAP2/HPO"/>
</dbReference>
<accession>A0A1N7JHM8</accession>
<keyword evidence="1" id="KW-0812">Transmembrane</keyword>
<feature type="transmembrane region" description="Helical" evidence="1">
    <location>
        <begin position="121"/>
        <end position="142"/>
    </location>
</feature>
<dbReference type="SMART" id="SM00014">
    <property type="entry name" value="acidPPc"/>
    <property type="match status" value="1"/>
</dbReference>
<keyword evidence="1" id="KW-0472">Membrane</keyword>